<name>H6SQA5_PARPM</name>
<dbReference type="GO" id="GO:0009245">
    <property type="term" value="P:lipid A biosynthetic process"/>
    <property type="evidence" value="ECO:0007669"/>
    <property type="project" value="InterPro"/>
</dbReference>
<reference evidence="3 4" key="1">
    <citation type="submission" date="2012-02" db="EMBL/GenBank/DDBJ databases">
        <title>Shotgun genome sequence of Phaeospirillum photometricum DSM 122.</title>
        <authorList>
            <person name="Duquesne K."/>
            <person name="Sturgis J."/>
        </authorList>
    </citation>
    <scope>NUCLEOTIDE SEQUENCE [LARGE SCALE GENOMIC DNA]</scope>
    <source>
        <strain evidence="4">DSM122</strain>
    </source>
</reference>
<gene>
    <name evidence="3" type="ORF">RSPPHO_02998</name>
</gene>
<dbReference type="Gene3D" id="1.20.1280.290">
    <property type="match status" value="1"/>
</dbReference>
<keyword evidence="1" id="KW-1133">Transmembrane helix</keyword>
<dbReference type="GO" id="GO:0016020">
    <property type="term" value="C:membrane"/>
    <property type="evidence" value="ECO:0007669"/>
    <property type="project" value="GOC"/>
</dbReference>
<organism evidence="3 4">
    <name type="scientific">Pararhodospirillum photometricum DSM 122</name>
    <dbReference type="NCBI Taxonomy" id="1150469"/>
    <lineage>
        <taxon>Bacteria</taxon>
        <taxon>Pseudomonadati</taxon>
        <taxon>Pseudomonadota</taxon>
        <taxon>Alphaproteobacteria</taxon>
        <taxon>Rhodospirillales</taxon>
        <taxon>Rhodospirillaceae</taxon>
        <taxon>Pararhodospirillum</taxon>
    </lineage>
</organism>
<dbReference type="EMBL" id="HE663493">
    <property type="protein sequence ID" value="CCG09624.1"/>
    <property type="molecule type" value="Genomic_DNA"/>
</dbReference>
<dbReference type="HOGENOM" id="CLU_2002131_0_0_5"/>
<feature type="domain" description="Lipid A biosynthesis N-terminal" evidence="2">
    <location>
        <begin position="41"/>
        <end position="112"/>
    </location>
</feature>
<sequence>MESEPAHAIPQPTLPPALLSRPTMIIDLGLIAFTVSLWTAIGFLGQFFFSLRFLVQWLQSEKARKSVVPVAFWYFSVLGGVTLLVYAIHQEDPVFIFGQGLGLVIYARNLVLIHKSRRREDVAS</sequence>
<evidence type="ECO:0000313" key="4">
    <source>
        <dbReference type="Proteomes" id="UP000033220"/>
    </source>
</evidence>
<feature type="transmembrane region" description="Helical" evidence="1">
    <location>
        <begin position="94"/>
        <end position="111"/>
    </location>
</feature>
<keyword evidence="1" id="KW-0812">Transmembrane</keyword>
<feature type="transmembrane region" description="Helical" evidence="1">
    <location>
        <begin position="67"/>
        <end position="88"/>
    </location>
</feature>
<dbReference type="Proteomes" id="UP000033220">
    <property type="component" value="Chromosome DSM 122"/>
</dbReference>
<proteinExistence type="predicted"/>
<dbReference type="eggNOG" id="COG3952">
    <property type="taxonomic scope" value="Bacteria"/>
</dbReference>
<feature type="transmembrane region" description="Helical" evidence="1">
    <location>
        <begin position="28"/>
        <end position="55"/>
    </location>
</feature>
<evidence type="ECO:0000259" key="2">
    <source>
        <dbReference type="SMART" id="SM01259"/>
    </source>
</evidence>
<dbReference type="InterPro" id="IPR011499">
    <property type="entry name" value="Lipid_A_biosynth_N"/>
</dbReference>
<evidence type="ECO:0000313" key="3">
    <source>
        <dbReference type="EMBL" id="CCG09624.1"/>
    </source>
</evidence>
<keyword evidence="4" id="KW-1185">Reference proteome</keyword>
<dbReference type="KEGG" id="rpm:RSPPHO_02998"/>
<dbReference type="GO" id="GO:0008915">
    <property type="term" value="F:lipid-A-disaccharide synthase activity"/>
    <property type="evidence" value="ECO:0007669"/>
    <property type="project" value="InterPro"/>
</dbReference>
<evidence type="ECO:0000256" key="1">
    <source>
        <dbReference type="SAM" id="Phobius"/>
    </source>
</evidence>
<accession>H6SQA5</accession>
<dbReference type="AlphaFoldDB" id="H6SQA5"/>
<dbReference type="SMART" id="SM01259">
    <property type="entry name" value="LAB_N"/>
    <property type="match status" value="1"/>
</dbReference>
<dbReference type="Pfam" id="PF07578">
    <property type="entry name" value="LAB_N"/>
    <property type="match status" value="1"/>
</dbReference>
<dbReference type="PATRIC" id="fig|1150469.3.peg.3379"/>
<protein>
    <submittedName>
        <fullName evidence="3">Lipid A biosynthesis-like</fullName>
    </submittedName>
</protein>
<keyword evidence="1" id="KW-0472">Membrane</keyword>